<dbReference type="Proteomes" id="UP000594681">
    <property type="component" value="Chromosome"/>
</dbReference>
<dbReference type="InterPro" id="IPR054265">
    <property type="entry name" value="DUF6996"/>
</dbReference>
<dbReference type="REBASE" id="780855">
    <property type="entry name" value="CspZJ599ORF8790P"/>
</dbReference>
<sequence length="404" mass="44862">MMGANDVAWDKVLAHYCQPFEISARELEHLGQRQPRLLAKHDFSAAVPAGLRQRGWNVLPISRSNYAVGPFQLFQPFPEIAGPIRHLSIPAGLESINVAAISSEAQALNVAAAAGIFEDFLDSPGLVPTVAGRMSTHTFTVHFSGVAPLTIDRAQMEIDAGFESARHVVLVEAKNHLTSDFNVRQLYFPYRRFSQALAKPVIPVFMVYSNGLFRVYRFRFADPLRPESIELADAACYTVGRAPLDVDSALAVLSGPVYPTDLPFPQANSFERLINLGELLLREPLSKAEITQRYDFDPRQAAYYAEAGRYLGLFDLRDGCYELSAEGGRIFAQTERSLALVRAMGARPVFREVLVHTLRTGRVPPVAGFMAAANLGLSESTLRRRASTVSQWAQWVLQQTQWLR</sequence>
<evidence type="ECO:0000313" key="4">
    <source>
        <dbReference type="EMBL" id="QPK80379.1"/>
    </source>
</evidence>
<dbReference type="EMBL" id="CP064954">
    <property type="protein sequence ID" value="QPK80379.1"/>
    <property type="molecule type" value="Genomic_DNA"/>
</dbReference>
<gene>
    <name evidence="4" type="ORF">G7Y31_08795</name>
</gene>
<feature type="domain" description="DUF6996" evidence="1">
    <location>
        <begin position="18"/>
        <end position="68"/>
    </location>
</feature>
<evidence type="ECO:0000259" key="3">
    <source>
        <dbReference type="Pfam" id="PF23871"/>
    </source>
</evidence>
<evidence type="ECO:0000259" key="1">
    <source>
        <dbReference type="Pfam" id="PF22515"/>
    </source>
</evidence>
<feature type="domain" description="DUF6997" evidence="2">
    <location>
        <begin position="70"/>
        <end position="238"/>
    </location>
</feature>
<proteinExistence type="predicted"/>
<dbReference type="InterPro" id="IPR055650">
    <property type="entry name" value="DUF7226"/>
</dbReference>
<dbReference type="Pfam" id="PF22518">
    <property type="entry name" value="DUF6997"/>
    <property type="match status" value="1"/>
</dbReference>
<evidence type="ECO:0000259" key="2">
    <source>
        <dbReference type="Pfam" id="PF22518"/>
    </source>
</evidence>
<evidence type="ECO:0000313" key="5">
    <source>
        <dbReference type="Proteomes" id="UP000594681"/>
    </source>
</evidence>
<feature type="domain" description="DUF7226" evidence="3">
    <location>
        <begin position="272"/>
        <end position="400"/>
    </location>
</feature>
<dbReference type="AlphaFoldDB" id="A0A7T0KHR3"/>
<dbReference type="KEGG" id="cliz:G7Y31_08795"/>
<accession>A0A7T0KHR3</accession>
<organism evidence="4 5">
    <name type="scientific">Corynebacterium lizhenjunii</name>
    <dbReference type="NCBI Taxonomy" id="2709394"/>
    <lineage>
        <taxon>Bacteria</taxon>
        <taxon>Bacillati</taxon>
        <taxon>Actinomycetota</taxon>
        <taxon>Actinomycetes</taxon>
        <taxon>Mycobacteriales</taxon>
        <taxon>Corynebacteriaceae</taxon>
        <taxon>Corynebacterium</taxon>
    </lineage>
</organism>
<keyword evidence="5" id="KW-1185">Reference proteome</keyword>
<dbReference type="Pfam" id="PF22515">
    <property type="entry name" value="DUF6996"/>
    <property type="match status" value="1"/>
</dbReference>
<dbReference type="InterPro" id="IPR054266">
    <property type="entry name" value="DUF6997"/>
</dbReference>
<reference evidence="4 5" key="1">
    <citation type="submission" date="2020-11" db="EMBL/GenBank/DDBJ databases">
        <title>Corynebacterium sp. ZJ-599.</title>
        <authorList>
            <person name="Zhou J."/>
        </authorList>
    </citation>
    <scope>NUCLEOTIDE SEQUENCE [LARGE SCALE GENOMIC DNA]</scope>
    <source>
        <strain evidence="4 5">ZJ-599</strain>
    </source>
</reference>
<protein>
    <submittedName>
        <fullName evidence="4">Uncharacterized protein</fullName>
    </submittedName>
</protein>
<name>A0A7T0KHR3_9CORY</name>
<dbReference type="Pfam" id="PF23871">
    <property type="entry name" value="DUF7226"/>
    <property type="match status" value="1"/>
</dbReference>